<sequence>MGLSKGAPDGLEGRSLTCNFAIAVGAIEDWALVAKESVQEVARSNLLGLDCEWVTKSTTNIPTKGMLKRTKFVWKRNMVSLLQLAPSDRLSVLPRLNLMKVPQEILACNEVIKVGVAVLDGAKKLFDDYEIMVKGCLDLRYMASYWQSKVSDPYIEDFSLAGLARRFSGIGLDKEDKLRCGNWEAPTLSEAEVAPDGEVLCSTDEVKLNCYLKMKLGRVVSEEPFTVQLNFEPRCRATLGSEYYVDEKVSECVVCGAREHLLKKNIVTQQYRKLFPYEILIIINIMKSHTSHDMVLLCIQCQLKYTRAEAALMEELDKDCLPDITISNFQGVKMAAMALLKAADRLKSDKKAMFEQILREHPGFTDGTLPLTEEQLRSAASINVSQWLRNNKVTHGSRVVKRYSSAGGPELFELEKLWRRHFLDTMKPKYLSPKWSGYRARPFWL</sequence>
<dbReference type="EnsemblMetazoa" id="XM_022814857">
    <property type="protein sequence ID" value="XP_022670592"/>
    <property type="gene ID" value="LOC111254230"/>
</dbReference>
<keyword evidence="3" id="KW-0269">Exonuclease</keyword>
<dbReference type="GO" id="GO:0003676">
    <property type="term" value="F:nucleic acid binding"/>
    <property type="evidence" value="ECO:0007669"/>
    <property type="project" value="InterPro"/>
</dbReference>
<accession>A0A7M7KXQ8</accession>
<evidence type="ECO:0000313" key="4">
    <source>
        <dbReference type="EnsemblMetazoa" id="XP_022670592"/>
    </source>
</evidence>
<proteinExistence type="predicted"/>
<evidence type="ECO:0000256" key="1">
    <source>
        <dbReference type="ARBA" id="ARBA00022722"/>
    </source>
</evidence>
<dbReference type="GO" id="GO:0005634">
    <property type="term" value="C:nucleus"/>
    <property type="evidence" value="ECO:0007669"/>
    <property type="project" value="TreeGrafter"/>
</dbReference>
<dbReference type="OrthoDB" id="1920326at2759"/>
<organism evidence="4 5">
    <name type="scientific">Varroa destructor</name>
    <name type="common">Honeybee mite</name>
    <dbReference type="NCBI Taxonomy" id="109461"/>
    <lineage>
        <taxon>Eukaryota</taxon>
        <taxon>Metazoa</taxon>
        <taxon>Ecdysozoa</taxon>
        <taxon>Arthropoda</taxon>
        <taxon>Chelicerata</taxon>
        <taxon>Arachnida</taxon>
        <taxon>Acari</taxon>
        <taxon>Parasitiformes</taxon>
        <taxon>Mesostigmata</taxon>
        <taxon>Gamasina</taxon>
        <taxon>Dermanyssoidea</taxon>
        <taxon>Varroidae</taxon>
        <taxon>Varroa</taxon>
    </lineage>
</organism>
<dbReference type="GO" id="GO:0008408">
    <property type="term" value="F:3'-5' exonuclease activity"/>
    <property type="evidence" value="ECO:0007669"/>
    <property type="project" value="TreeGrafter"/>
</dbReference>
<dbReference type="GeneID" id="111254230"/>
<dbReference type="AlphaFoldDB" id="A0A7M7KXQ8"/>
<dbReference type="RefSeq" id="XP_022670592.1">
    <property type="nucleotide sequence ID" value="XM_022814857.1"/>
</dbReference>
<dbReference type="PANTHER" id="PTHR13620:SF104">
    <property type="entry name" value="EXONUCLEASE 3'-5' DOMAIN-CONTAINING PROTEIN 2"/>
    <property type="match status" value="1"/>
</dbReference>
<protein>
    <recommendedName>
        <fullName evidence="6">3'-5' exonuclease domain-containing protein</fullName>
    </recommendedName>
</protein>
<evidence type="ECO:0000313" key="5">
    <source>
        <dbReference type="Proteomes" id="UP000594260"/>
    </source>
</evidence>
<dbReference type="KEGG" id="vde:111254230"/>
<dbReference type="InterPro" id="IPR012337">
    <property type="entry name" value="RNaseH-like_sf"/>
</dbReference>
<keyword evidence="5" id="KW-1185">Reference proteome</keyword>
<dbReference type="Proteomes" id="UP000594260">
    <property type="component" value="Unplaced"/>
</dbReference>
<reference evidence="4" key="1">
    <citation type="submission" date="2021-01" db="UniProtKB">
        <authorList>
            <consortium name="EnsemblMetazoa"/>
        </authorList>
    </citation>
    <scope>IDENTIFICATION</scope>
</reference>
<dbReference type="OMA" id="LDCEWVF"/>
<evidence type="ECO:0000256" key="2">
    <source>
        <dbReference type="ARBA" id="ARBA00022801"/>
    </source>
</evidence>
<evidence type="ECO:0000256" key="3">
    <source>
        <dbReference type="ARBA" id="ARBA00022839"/>
    </source>
</evidence>
<dbReference type="InParanoid" id="A0A7M7KXQ8"/>
<keyword evidence="2" id="KW-0378">Hydrolase</keyword>
<dbReference type="InterPro" id="IPR036397">
    <property type="entry name" value="RNaseH_sf"/>
</dbReference>
<dbReference type="InterPro" id="IPR051132">
    <property type="entry name" value="3-5_Exonuclease_domain"/>
</dbReference>
<dbReference type="GO" id="GO:0005737">
    <property type="term" value="C:cytoplasm"/>
    <property type="evidence" value="ECO:0007669"/>
    <property type="project" value="TreeGrafter"/>
</dbReference>
<dbReference type="PANTHER" id="PTHR13620">
    <property type="entry name" value="3-5 EXONUCLEASE"/>
    <property type="match status" value="1"/>
</dbReference>
<dbReference type="Gene3D" id="3.30.420.10">
    <property type="entry name" value="Ribonuclease H-like superfamily/Ribonuclease H"/>
    <property type="match status" value="1"/>
</dbReference>
<name>A0A7M7KXQ8_VARDE</name>
<keyword evidence="1" id="KW-0540">Nuclease</keyword>
<dbReference type="SUPFAM" id="SSF53098">
    <property type="entry name" value="Ribonuclease H-like"/>
    <property type="match status" value="1"/>
</dbReference>
<evidence type="ECO:0008006" key="6">
    <source>
        <dbReference type="Google" id="ProtNLM"/>
    </source>
</evidence>